<proteinExistence type="predicted"/>
<sequence>MRETERIADLLKAFYEGDCWIGLNFKHALKDVDFMQAAQKKEPFNNSIWQLVNHLIYWRKTVIIRLQGVLGNPPMNDFYQPKEPSQKAWEATLEHFKEVNEALIQAIVIFSDDRLDQPSPMKGQTFHDLLIGCMQHDAYHLGQVTMLKK</sequence>
<dbReference type="SUPFAM" id="SSF109854">
    <property type="entry name" value="DinB/YfiT-like putative metalloenzymes"/>
    <property type="match status" value="1"/>
</dbReference>
<feature type="domain" description="DinB-like" evidence="1">
    <location>
        <begin position="27"/>
        <end position="144"/>
    </location>
</feature>
<dbReference type="Gene3D" id="1.20.120.450">
    <property type="entry name" value="dinb family like domain"/>
    <property type="match status" value="1"/>
</dbReference>
<dbReference type="InterPro" id="IPR034660">
    <property type="entry name" value="DinB/YfiT-like"/>
</dbReference>
<gene>
    <name evidence="2" type="ORF">KACHI17_08300</name>
</gene>
<protein>
    <submittedName>
        <fullName evidence="2">DinB family protein</fullName>
    </submittedName>
</protein>
<evidence type="ECO:0000259" key="1">
    <source>
        <dbReference type="Pfam" id="PF12867"/>
    </source>
</evidence>
<dbReference type="InterPro" id="IPR024775">
    <property type="entry name" value="DinB-like"/>
</dbReference>
<organism evidence="2">
    <name type="scientific">Sediminibacterium sp. KACHI17</name>
    <dbReference type="NCBI Taxonomy" id="1751071"/>
    <lineage>
        <taxon>Bacteria</taxon>
        <taxon>Pseudomonadati</taxon>
        <taxon>Bacteroidota</taxon>
        <taxon>Chitinophagia</taxon>
        <taxon>Chitinophagales</taxon>
        <taxon>Chitinophagaceae</taxon>
        <taxon>Sediminibacterium</taxon>
    </lineage>
</organism>
<dbReference type="EMBL" id="AP029612">
    <property type="protein sequence ID" value="BFG69949.1"/>
    <property type="molecule type" value="Genomic_DNA"/>
</dbReference>
<accession>A0AAT9GH02</accession>
<dbReference type="Pfam" id="PF12867">
    <property type="entry name" value="DinB_2"/>
    <property type="match status" value="1"/>
</dbReference>
<dbReference type="AlphaFoldDB" id="A0AAT9GH02"/>
<evidence type="ECO:0000313" key="2">
    <source>
        <dbReference type="EMBL" id="BFG69949.1"/>
    </source>
</evidence>
<name>A0AAT9GH02_9BACT</name>
<reference evidence="2" key="1">
    <citation type="submission" date="2024-02" db="EMBL/GenBank/DDBJ databases">
        <title>Sediminibacterium planktonica sp. nov. and Sediminibacterium longus sp. nov., isolated from surface lake and river water.</title>
        <authorList>
            <person name="Watanabe K."/>
            <person name="Takemine S."/>
            <person name="Ishii Y."/>
            <person name="Ogata Y."/>
            <person name="Shindo C."/>
            <person name="Suda W."/>
        </authorList>
    </citation>
    <scope>NUCLEOTIDE SEQUENCE</scope>
    <source>
        <strain evidence="2">KACHI17</strain>
    </source>
</reference>
<dbReference type="RefSeq" id="WP_353550246.1">
    <property type="nucleotide sequence ID" value="NZ_AP029612.1"/>
</dbReference>